<evidence type="ECO:0000256" key="2">
    <source>
        <dbReference type="SAM" id="SignalP"/>
    </source>
</evidence>
<feature type="compositionally biased region" description="Basic and acidic residues" evidence="1">
    <location>
        <begin position="127"/>
        <end position="138"/>
    </location>
</feature>
<keyword evidence="2" id="KW-0732">Signal</keyword>
<dbReference type="PANTHER" id="PTHR34663:SF9">
    <property type="entry name" value="OS06G0637400 PROTEIN"/>
    <property type="match status" value="1"/>
</dbReference>
<dbReference type="EMBL" id="AM436608">
    <property type="protein sequence ID" value="CAN62855.1"/>
    <property type="molecule type" value="Genomic_DNA"/>
</dbReference>
<dbReference type="GO" id="GO:0050793">
    <property type="term" value="P:regulation of developmental process"/>
    <property type="evidence" value="ECO:0007669"/>
    <property type="project" value="InterPro"/>
</dbReference>
<feature type="chain" id="PRO_5002679284" evidence="2">
    <location>
        <begin position="25"/>
        <end position="231"/>
    </location>
</feature>
<protein>
    <submittedName>
        <fullName evidence="3">Uncharacterized protein</fullName>
    </submittedName>
</protein>
<dbReference type="AlphaFoldDB" id="A5AV37"/>
<reference evidence="3" key="1">
    <citation type="journal article" date="2007" name="PLoS ONE">
        <title>The first genome sequence of an elite grapevine cultivar (Pinot noir Vitis vinifera L.): coping with a highly heterozygous genome.</title>
        <authorList>
            <person name="Velasco R."/>
            <person name="Zharkikh A."/>
            <person name="Troggio M."/>
            <person name="Cartwright D.A."/>
            <person name="Cestaro A."/>
            <person name="Pruss D."/>
            <person name="Pindo M."/>
            <person name="FitzGerald L.M."/>
            <person name="Vezzulli S."/>
            <person name="Reid J."/>
            <person name="Malacarne G."/>
            <person name="Iliev D."/>
            <person name="Coppola G."/>
            <person name="Wardell B."/>
            <person name="Micheletti D."/>
            <person name="Macalma T."/>
            <person name="Facci M."/>
            <person name="Mitchell J.T."/>
            <person name="Perazzolli M."/>
            <person name="Eldredge G."/>
            <person name="Gatto P."/>
            <person name="Oyzerski R."/>
            <person name="Moretto M."/>
            <person name="Gutin N."/>
            <person name="Stefanini M."/>
            <person name="Chen Y."/>
            <person name="Segala C."/>
            <person name="Davenport C."/>
            <person name="Dematte L."/>
            <person name="Mraz A."/>
            <person name="Battilana J."/>
            <person name="Stormo K."/>
            <person name="Costa F."/>
            <person name="Tao Q."/>
            <person name="Si-Ammour A."/>
            <person name="Harkins T."/>
            <person name="Lackey A."/>
            <person name="Perbost C."/>
            <person name="Taillon B."/>
            <person name="Stella A."/>
            <person name="Solovyev V."/>
            <person name="Fawcett J.A."/>
            <person name="Sterck L."/>
            <person name="Vandepoele K."/>
            <person name="Grando S.M."/>
            <person name="Toppo S."/>
            <person name="Moser C."/>
            <person name="Lanchbury J."/>
            <person name="Bogden R."/>
            <person name="Skolnick M."/>
            <person name="Sgaramella V."/>
            <person name="Bhatnagar S.K."/>
            <person name="Fontana P."/>
            <person name="Gutin A."/>
            <person name="Van de Peer Y."/>
            <person name="Salamini F."/>
            <person name="Viola R."/>
        </authorList>
    </citation>
    <scope>NUCLEOTIDE SEQUENCE</scope>
</reference>
<dbReference type="ExpressionAtlas" id="A5AV37">
    <property type="expression patterns" value="baseline and differential"/>
</dbReference>
<feature type="compositionally biased region" description="Polar residues" evidence="1">
    <location>
        <begin position="155"/>
        <end position="164"/>
    </location>
</feature>
<accession>A5AV37</accession>
<evidence type="ECO:0000256" key="1">
    <source>
        <dbReference type="SAM" id="MobiDB-lite"/>
    </source>
</evidence>
<sequence>MARALKFVSFLFLVLVLNSIAIHGRPFNVLKKPRGPDGEEMRGFFDGLSLGAIKQSGPSPGNGHKFTNAGTLGGIKDSGPSPGNGHKFTNAGTLGGIKDSGPNPGEGHKELDDEWVSSFAKKIRKSAARDSRKKEPSETGRNNVYQETRSELRQMGSSNTGSQGTTPPPTPTRPPATFRHPIPAPSLKVRRSSLITGPASTKRRVCTFLEILNSYCTFVGYGQNERGQNGA</sequence>
<dbReference type="InterPro" id="IPR044700">
    <property type="entry name" value="PIP2/PIPL1"/>
</dbReference>
<dbReference type="PANTHER" id="PTHR34663">
    <property type="entry name" value="OS06G0637400 PROTEIN"/>
    <property type="match status" value="1"/>
</dbReference>
<name>A5AV37_VITVI</name>
<organism evidence="3">
    <name type="scientific">Vitis vinifera</name>
    <name type="common">Grape</name>
    <dbReference type="NCBI Taxonomy" id="29760"/>
    <lineage>
        <taxon>Eukaryota</taxon>
        <taxon>Viridiplantae</taxon>
        <taxon>Streptophyta</taxon>
        <taxon>Embryophyta</taxon>
        <taxon>Tracheophyta</taxon>
        <taxon>Spermatophyta</taxon>
        <taxon>Magnoliopsida</taxon>
        <taxon>eudicotyledons</taxon>
        <taxon>Gunneridae</taxon>
        <taxon>Pentapetalae</taxon>
        <taxon>rosids</taxon>
        <taxon>Vitales</taxon>
        <taxon>Vitaceae</taxon>
        <taxon>Viteae</taxon>
        <taxon>Vitis</taxon>
    </lineage>
</organism>
<dbReference type="GO" id="GO:0045087">
    <property type="term" value="P:innate immune response"/>
    <property type="evidence" value="ECO:0007669"/>
    <property type="project" value="InterPro"/>
</dbReference>
<gene>
    <name evidence="3" type="ORF">VITISV_011346</name>
</gene>
<proteinExistence type="predicted"/>
<feature type="signal peptide" evidence="2">
    <location>
        <begin position="1"/>
        <end position="24"/>
    </location>
</feature>
<feature type="region of interest" description="Disordered" evidence="1">
    <location>
        <begin position="73"/>
        <end position="195"/>
    </location>
</feature>
<evidence type="ECO:0000313" key="3">
    <source>
        <dbReference type="EMBL" id="CAN62855.1"/>
    </source>
</evidence>